<proteinExistence type="predicted"/>
<evidence type="ECO:0000313" key="1">
    <source>
        <dbReference type="EMBL" id="KAA0198957.1"/>
    </source>
</evidence>
<keyword evidence="2" id="KW-1185">Reference proteome</keyword>
<gene>
    <name evidence="1" type="ORF">FBUS_04703</name>
</gene>
<sequence>MFTLHHQLLLVKKDDNGDSRFTQVHGYSILVYQDNEDRGESLEQTEVRLFCVVRPPHLGSYRLEVYAKTFELVDHYKPARPFPTSLSHVWGCYPARFPDPEKKQMVINSRYRANIQTAVVENPRKGMVGLQQIRLPVLYDLVVKRSKQTVQIKIKHRQTQTMTETAEEVEPDDPFFVMDEEENEPYITFTLRFTEFGEHAVDVYADSGQRQGKRRLYEMIGQFLFDIHPRDNNTGNWRTLNDVLNEAKSLADCSLATGTRCSKIVPM</sequence>
<dbReference type="AlphaFoldDB" id="A0A8E0VNF5"/>
<organism evidence="1 2">
    <name type="scientific">Fasciolopsis buskii</name>
    <dbReference type="NCBI Taxonomy" id="27845"/>
    <lineage>
        <taxon>Eukaryota</taxon>
        <taxon>Metazoa</taxon>
        <taxon>Spiralia</taxon>
        <taxon>Lophotrochozoa</taxon>
        <taxon>Platyhelminthes</taxon>
        <taxon>Trematoda</taxon>
        <taxon>Digenea</taxon>
        <taxon>Plagiorchiida</taxon>
        <taxon>Echinostomata</taxon>
        <taxon>Echinostomatoidea</taxon>
        <taxon>Fasciolidae</taxon>
        <taxon>Fasciolopsis</taxon>
    </lineage>
</organism>
<dbReference type="OrthoDB" id="6269430at2759"/>
<accession>A0A8E0VNF5</accession>
<reference evidence="1" key="1">
    <citation type="submission" date="2019-05" db="EMBL/GenBank/DDBJ databases">
        <title>Annotation for the trematode Fasciolopsis buski.</title>
        <authorList>
            <person name="Choi Y.-J."/>
        </authorList>
    </citation>
    <scope>NUCLEOTIDE SEQUENCE</scope>
    <source>
        <strain evidence="1">HT</strain>
        <tissue evidence="1">Whole worm</tissue>
    </source>
</reference>
<dbReference type="Proteomes" id="UP000728185">
    <property type="component" value="Unassembled WGS sequence"/>
</dbReference>
<comment type="caution">
    <text evidence="1">The sequence shown here is derived from an EMBL/GenBank/DDBJ whole genome shotgun (WGS) entry which is preliminary data.</text>
</comment>
<name>A0A8E0VNF5_9TREM</name>
<protein>
    <submittedName>
        <fullName evidence="1">Uncharacterized protein</fullName>
    </submittedName>
</protein>
<dbReference type="EMBL" id="LUCM01001406">
    <property type="protein sequence ID" value="KAA0198957.1"/>
    <property type="molecule type" value="Genomic_DNA"/>
</dbReference>
<evidence type="ECO:0000313" key="2">
    <source>
        <dbReference type="Proteomes" id="UP000728185"/>
    </source>
</evidence>